<dbReference type="GO" id="GO:0015627">
    <property type="term" value="C:type II protein secretion system complex"/>
    <property type="evidence" value="ECO:0007669"/>
    <property type="project" value="TreeGrafter"/>
</dbReference>
<dbReference type="InterPro" id="IPR010994">
    <property type="entry name" value="RuvA_2-like"/>
</dbReference>
<dbReference type="GO" id="GO:0003677">
    <property type="term" value="F:DNA binding"/>
    <property type="evidence" value="ECO:0007669"/>
    <property type="project" value="UniProtKB-KW"/>
</dbReference>
<feature type="region of interest" description="Disordered" evidence="1">
    <location>
        <begin position="133"/>
        <end position="159"/>
    </location>
</feature>
<name>A0A380JD21_STRDO</name>
<dbReference type="InterPro" id="IPR051675">
    <property type="entry name" value="Endo/Exo/Phosphatase_dom_1"/>
</dbReference>
<dbReference type="GO" id="GO:0015628">
    <property type="term" value="P:protein secretion by the type II secretion system"/>
    <property type="evidence" value="ECO:0007669"/>
    <property type="project" value="TreeGrafter"/>
</dbReference>
<dbReference type="SUPFAM" id="SSF47781">
    <property type="entry name" value="RuvA domain 2-like"/>
    <property type="match status" value="1"/>
</dbReference>
<proteinExistence type="predicted"/>
<feature type="domain" description="Helix-hairpin-helix DNA-binding motif class 1" evidence="2">
    <location>
        <begin position="194"/>
        <end position="213"/>
    </location>
</feature>
<gene>
    <name evidence="3" type="primary">comEA</name>
    <name evidence="3" type="ORF">NCTC11391_00940</name>
</gene>
<evidence type="ECO:0000259" key="2">
    <source>
        <dbReference type="SMART" id="SM00278"/>
    </source>
</evidence>
<dbReference type="Gene3D" id="3.10.560.10">
    <property type="entry name" value="Outer membrane lipoprotein wza domain like"/>
    <property type="match status" value="1"/>
</dbReference>
<dbReference type="Proteomes" id="UP000254082">
    <property type="component" value="Unassembled WGS sequence"/>
</dbReference>
<keyword evidence="3" id="KW-0238">DNA-binding</keyword>
<organism evidence="3 4">
    <name type="scientific">Streptococcus downei MFe28</name>
    <dbReference type="NCBI Taxonomy" id="764290"/>
    <lineage>
        <taxon>Bacteria</taxon>
        <taxon>Bacillati</taxon>
        <taxon>Bacillota</taxon>
        <taxon>Bacilli</taxon>
        <taxon>Lactobacillales</taxon>
        <taxon>Streptococcaceae</taxon>
        <taxon>Streptococcus</taxon>
    </lineage>
</organism>
<dbReference type="PANTHER" id="PTHR21180">
    <property type="entry name" value="ENDONUCLEASE/EXONUCLEASE/PHOSPHATASE FAMILY DOMAIN-CONTAINING PROTEIN 1"/>
    <property type="match status" value="1"/>
</dbReference>
<evidence type="ECO:0000256" key="1">
    <source>
        <dbReference type="SAM" id="MobiDB-lite"/>
    </source>
</evidence>
<dbReference type="NCBIfam" id="TIGR00426">
    <property type="entry name" value="competence protein ComEA helix-hairpin-helix repeat region"/>
    <property type="match status" value="1"/>
</dbReference>
<evidence type="ECO:0000313" key="3">
    <source>
        <dbReference type="EMBL" id="SUN35901.1"/>
    </source>
</evidence>
<sequence>MIKEWLEKIKENKLVLGLVLSIVLLASLLALNLVQKKSKPAHSDFPQVAKSAQSLKSGQASSSSDKSATIVVDVKGAVKKEGVYELPAGSRVTDAIQKAGGFADNANKNSVNLAQKLQDEAVVYVAAQGESTQEVAGSSPASDNQAGSASSSQAKVNLNSASKEELQTISGIGEKRAQDIIDYRQEHGGFKSVEELKNISGIGEKTYEKIAPEVTV</sequence>
<dbReference type="InterPro" id="IPR019554">
    <property type="entry name" value="Soluble_ligand-bd"/>
</dbReference>
<dbReference type="Pfam" id="PF12836">
    <property type="entry name" value="HHH_3"/>
    <property type="match status" value="1"/>
</dbReference>
<feature type="domain" description="Helix-hairpin-helix DNA-binding motif class 1" evidence="2">
    <location>
        <begin position="164"/>
        <end position="183"/>
    </location>
</feature>
<dbReference type="SMART" id="SM00278">
    <property type="entry name" value="HhH1"/>
    <property type="match status" value="2"/>
</dbReference>
<reference evidence="3 4" key="1">
    <citation type="submission" date="2018-06" db="EMBL/GenBank/DDBJ databases">
        <authorList>
            <consortium name="Pathogen Informatics"/>
            <person name="Doyle S."/>
        </authorList>
    </citation>
    <scope>NUCLEOTIDE SEQUENCE [LARGE SCALE GENOMIC DNA]</scope>
    <source>
        <strain evidence="4">NCTC 11391</strain>
    </source>
</reference>
<evidence type="ECO:0000313" key="4">
    <source>
        <dbReference type="Proteomes" id="UP000254082"/>
    </source>
</evidence>
<protein>
    <submittedName>
        <fullName evidence="3">Exogenous DNA-binding protein</fullName>
    </submittedName>
</protein>
<dbReference type="InterPro" id="IPR004509">
    <property type="entry name" value="Competence_ComEA_HhH"/>
</dbReference>
<dbReference type="GO" id="GO:0006281">
    <property type="term" value="P:DNA repair"/>
    <property type="evidence" value="ECO:0007669"/>
    <property type="project" value="InterPro"/>
</dbReference>
<accession>A0A380JD21</accession>
<dbReference type="EMBL" id="UHFA01000002">
    <property type="protein sequence ID" value="SUN35901.1"/>
    <property type="molecule type" value="Genomic_DNA"/>
</dbReference>
<dbReference type="Gene3D" id="1.10.150.310">
    <property type="entry name" value="Tex RuvX-like domain-like"/>
    <property type="match status" value="1"/>
</dbReference>
<dbReference type="InterPro" id="IPR003583">
    <property type="entry name" value="Hlx-hairpin-Hlx_DNA-bd_motif"/>
</dbReference>
<keyword evidence="4" id="KW-1185">Reference proteome</keyword>
<dbReference type="Pfam" id="PF10531">
    <property type="entry name" value="SLBB"/>
    <property type="match status" value="1"/>
</dbReference>
<dbReference type="RefSeq" id="WP_115324962.1">
    <property type="nucleotide sequence ID" value="NZ_UHFA01000002.1"/>
</dbReference>
<dbReference type="PANTHER" id="PTHR21180:SF32">
    <property type="entry name" value="ENDONUCLEASE_EXONUCLEASE_PHOSPHATASE FAMILY DOMAIN-CONTAINING PROTEIN 1"/>
    <property type="match status" value="1"/>
</dbReference>
<dbReference type="AlphaFoldDB" id="A0A380JD21"/>
<dbReference type="OrthoDB" id="9790239at2"/>